<feature type="binding site" evidence="11">
    <location>
        <begin position="294"/>
        <end position="295"/>
    </location>
    <ligand>
        <name>S-adenosyl-L-methionine</name>
        <dbReference type="ChEBI" id="CHEBI:59789"/>
    </ligand>
</feature>
<sequence length="473" mass="54208">MDSIKDNVKINRSDPIFHVLCHAVGVSCDKDKDFKRVLLALKPKDSNAVDRKLVLIQLLKDEFKDKKNLVTDAQPVNDKFSALENLKVDLPSQYREPVIFLLTTSPENISTDAVSFEELQSEELPMKPGKYLVPVFYRNLTLEQALKIYLPDCIQPISGFTIMSHLAHFNLKPQALLYKQLIGEIVLDKVPNVRTVIHKAANIDSTYRTFKLDLMAGEEEYVTSVKENGCIFKFDFSKVYWNSRLGTEHTRVVEFISKETVSSKTYVFDIFAGIGPFSIPLARLNKVTKVWANDLNPHSYEWLEHNKALNSSKKKPLNTLHTFNKDGREFVKEVVLPQLLQILSQSEKKQNVKAFVLMNLPALAPDFLDAFRKENLGISLIEASNLDLEFSLNFFCYCFHKTNSAPQEEMLDRVLEALNLSKSESELVVKSWNPRFVRNVAPYKDMYCLQFQLDLRALEVVSEVPPKKQPKLQ</sequence>
<dbReference type="GO" id="GO:0005634">
    <property type="term" value="C:nucleus"/>
    <property type="evidence" value="ECO:0007669"/>
    <property type="project" value="UniProtKB-SubCell"/>
</dbReference>
<dbReference type="GO" id="GO:0070901">
    <property type="term" value="P:mitochondrial tRNA methylation"/>
    <property type="evidence" value="ECO:0007669"/>
    <property type="project" value="UniProtKB-ARBA"/>
</dbReference>
<reference evidence="13 14" key="1">
    <citation type="submission" date="2024-11" db="EMBL/GenBank/DDBJ databases">
        <title>Adaptive evolution of stress response genes in parasites aligns with host niche diversity.</title>
        <authorList>
            <person name="Hahn C."/>
            <person name="Resl P."/>
        </authorList>
    </citation>
    <scope>NUCLEOTIDE SEQUENCE [LARGE SCALE GENOMIC DNA]</scope>
    <source>
        <strain evidence="13">EGGRZ-B1_66</strain>
        <tissue evidence="13">Body</tissue>
    </source>
</reference>
<keyword evidence="6 11" id="KW-0819">tRNA processing</keyword>
<keyword evidence="8 11" id="KW-0539">Nucleus</keyword>
<evidence type="ECO:0000313" key="13">
    <source>
        <dbReference type="EMBL" id="KAL3320721.1"/>
    </source>
</evidence>
<dbReference type="PROSITE" id="PS51257">
    <property type="entry name" value="PROKAR_LIPOPROTEIN"/>
    <property type="match status" value="1"/>
</dbReference>
<dbReference type="InterPro" id="IPR029063">
    <property type="entry name" value="SAM-dependent_MTases_sf"/>
</dbReference>
<keyword evidence="14" id="KW-1185">Reference proteome</keyword>
<comment type="catalytic activity">
    <reaction evidence="10 11">
        <text>guanosine(37) in tRNA + S-adenosyl-L-methionine = N(1)-methylguanosine(37) in tRNA + S-adenosyl-L-homocysteine + H(+)</text>
        <dbReference type="Rhea" id="RHEA:36899"/>
        <dbReference type="Rhea" id="RHEA-COMP:10145"/>
        <dbReference type="Rhea" id="RHEA-COMP:10147"/>
        <dbReference type="ChEBI" id="CHEBI:15378"/>
        <dbReference type="ChEBI" id="CHEBI:57856"/>
        <dbReference type="ChEBI" id="CHEBI:59789"/>
        <dbReference type="ChEBI" id="CHEBI:73542"/>
        <dbReference type="ChEBI" id="CHEBI:74269"/>
        <dbReference type="EC" id="2.1.1.228"/>
    </reaction>
</comment>
<comment type="function">
    <text evidence="11">Specifically methylates the N1 position of guanosine-37 in various cytoplasmic and mitochondrial tRNAs. Methylation is not dependent on the nature of the nucleoside 5' of the target nucleoside. This is the first step in the biosynthesis of wybutosine (yW), a modified base adjacent to the anticodon of tRNAs and required for accurate decoding.</text>
</comment>
<dbReference type="PROSITE" id="PS51684">
    <property type="entry name" value="SAM_MT_TRM5_TYW2"/>
    <property type="match status" value="1"/>
</dbReference>
<evidence type="ECO:0000256" key="2">
    <source>
        <dbReference type="ARBA" id="ARBA00022490"/>
    </source>
</evidence>
<comment type="subunit">
    <text evidence="11">Monomer.</text>
</comment>
<dbReference type="PANTHER" id="PTHR23245">
    <property type="entry name" value="TRNA METHYLTRANSFERASE"/>
    <property type="match status" value="1"/>
</dbReference>
<evidence type="ECO:0000256" key="5">
    <source>
        <dbReference type="ARBA" id="ARBA00022691"/>
    </source>
</evidence>
<evidence type="ECO:0000256" key="9">
    <source>
        <dbReference type="ARBA" id="ARBA00045951"/>
    </source>
</evidence>
<dbReference type="EC" id="2.1.1.228" evidence="11"/>
<keyword evidence="4 11" id="KW-0808">Transferase</keyword>
<feature type="binding site" evidence="11">
    <location>
        <position position="249"/>
    </location>
    <ligand>
        <name>S-adenosyl-L-methionine</name>
        <dbReference type="ChEBI" id="CHEBI:59789"/>
    </ligand>
</feature>
<comment type="similarity">
    <text evidence="1">Belongs to the class I-like SAM-binding methyltransferase superfamily. TRM5/TYW2 family.</text>
</comment>
<dbReference type="PANTHER" id="PTHR23245:SF36">
    <property type="entry name" value="TRNA (GUANINE(37)-N1)-METHYLTRANSFERASE"/>
    <property type="match status" value="1"/>
</dbReference>
<keyword evidence="5 11" id="KW-0949">S-adenosyl-L-methionine</keyword>
<protein>
    <recommendedName>
        <fullName evidence="11">tRNA (guanine(37)-N1)-methyltransferase</fullName>
        <ecNumber evidence="11">2.1.1.228</ecNumber>
    </recommendedName>
    <alternativeName>
        <fullName evidence="11">M1G-methyltransferase</fullName>
    </alternativeName>
    <alternativeName>
        <fullName evidence="11">tRNA [GM37] methyltransferase</fullName>
    </alternativeName>
    <alternativeName>
        <fullName evidence="11">tRNA methyltransferase 5 homolog</fullName>
    </alternativeName>
</protein>
<keyword evidence="3 11" id="KW-0489">Methyltransferase</keyword>
<accession>A0ABD2QQE9</accession>
<dbReference type="SUPFAM" id="SSF53335">
    <property type="entry name" value="S-adenosyl-L-methionine-dependent methyltransferases"/>
    <property type="match status" value="1"/>
</dbReference>
<evidence type="ECO:0000256" key="3">
    <source>
        <dbReference type="ARBA" id="ARBA00022603"/>
    </source>
</evidence>
<gene>
    <name evidence="13" type="primary">TRMT5</name>
    <name evidence="13" type="ORF">Ciccas_000590</name>
</gene>
<evidence type="ECO:0000256" key="7">
    <source>
        <dbReference type="ARBA" id="ARBA00023128"/>
    </source>
</evidence>
<dbReference type="InterPro" id="IPR056743">
    <property type="entry name" value="TRM5-TYW2-like_MTfase"/>
</dbReference>
<dbReference type="Gene3D" id="3.40.50.150">
    <property type="entry name" value="Vaccinia Virus protein VP39"/>
    <property type="match status" value="1"/>
</dbReference>
<evidence type="ECO:0000256" key="11">
    <source>
        <dbReference type="HAMAP-Rule" id="MF_03152"/>
    </source>
</evidence>
<comment type="subcellular location">
    <subcellularLocation>
        <location evidence="11">Mitochondrion matrix</location>
    </subcellularLocation>
    <subcellularLocation>
        <location evidence="11">Nucleus</location>
    </subcellularLocation>
    <subcellularLocation>
        <location evidence="11">Cytoplasm</location>
    </subcellularLocation>
    <text evidence="11">Predominantly in the mitochondria and in the nucleus.</text>
</comment>
<evidence type="ECO:0000259" key="12">
    <source>
        <dbReference type="PROSITE" id="PS51684"/>
    </source>
</evidence>
<proteinExistence type="inferred from homology"/>
<dbReference type="FunFam" id="3.30.300.110:FF:000001">
    <property type="entry name" value="tRNA (guanine(37)-N1)-methyltransferase"/>
    <property type="match status" value="1"/>
</dbReference>
<dbReference type="InterPro" id="IPR030382">
    <property type="entry name" value="MeTrfase_TRM5/TYW2"/>
</dbReference>
<dbReference type="GO" id="GO:0005759">
    <property type="term" value="C:mitochondrial matrix"/>
    <property type="evidence" value="ECO:0007669"/>
    <property type="project" value="UniProtKB-SubCell"/>
</dbReference>
<evidence type="ECO:0000256" key="10">
    <source>
        <dbReference type="ARBA" id="ARBA00047783"/>
    </source>
</evidence>
<dbReference type="HAMAP" id="MF_03152">
    <property type="entry name" value="TRM5"/>
    <property type="match status" value="1"/>
</dbReference>
<evidence type="ECO:0000313" key="14">
    <source>
        <dbReference type="Proteomes" id="UP001626550"/>
    </source>
</evidence>
<organism evidence="13 14">
    <name type="scientific">Cichlidogyrus casuarinus</name>
    <dbReference type="NCBI Taxonomy" id="1844966"/>
    <lineage>
        <taxon>Eukaryota</taxon>
        <taxon>Metazoa</taxon>
        <taxon>Spiralia</taxon>
        <taxon>Lophotrochozoa</taxon>
        <taxon>Platyhelminthes</taxon>
        <taxon>Monogenea</taxon>
        <taxon>Monopisthocotylea</taxon>
        <taxon>Dactylogyridea</taxon>
        <taxon>Ancyrocephalidae</taxon>
        <taxon>Cichlidogyrus</taxon>
    </lineage>
</organism>
<dbReference type="InterPro" id="IPR025792">
    <property type="entry name" value="tRNA_Gua_MeTrfase_euk"/>
</dbReference>
<dbReference type="InterPro" id="IPR056744">
    <property type="entry name" value="TRM5/TYW2-like_N"/>
</dbReference>
<dbReference type="AlphaFoldDB" id="A0ABD2QQE9"/>
<evidence type="ECO:0000256" key="4">
    <source>
        <dbReference type="ARBA" id="ARBA00022679"/>
    </source>
</evidence>
<keyword evidence="7 11" id="KW-0496">Mitochondrion</keyword>
<dbReference type="Pfam" id="PF25133">
    <property type="entry name" value="TYW2_N_2"/>
    <property type="match status" value="1"/>
</dbReference>
<comment type="similarity">
    <text evidence="11">Belongs to the TRM5 / TYW2 family.</text>
</comment>
<feature type="binding site" evidence="11">
    <location>
        <position position="359"/>
    </location>
    <ligand>
        <name>S-adenosyl-L-methionine</name>
        <dbReference type="ChEBI" id="CHEBI:59789"/>
    </ligand>
</feature>
<dbReference type="GO" id="GO:0052906">
    <property type="term" value="F:tRNA (guanine(37)-N1)-methyltransferase activity"/>
    <property type="evidence" value="ECO:0007669"/>
    <property type="project" value="UniProtKB-UniRule"/>
</dbReference>
<comment type="caution">
    <text evidence="13">The sequence shown here is derived from an EMBL/GenBank/DDBJ whole genome shotgun (WGS) entry which is preliminary data.</text>
</comment>
<name>A0ABD2QQE9_9PLAT</name>
<dbReference type="EMBL" id="JBJKFK010000034">
    <property type="protein sequence ID" value="KAL3320721.1"/>
    <property type="molecule type" value="Genomic_DNA"/>
</dbReference>
<dbReference type="Pfam" id="PF02475">
    <property type="entry name" value="TRM5-TYW2_MTfase"/>
    <property type="match status" value="1"/>
</dbReference>
<dbReference type="Proteomes" id="UP001626550">
    <property type="component" value="Unassembled WGS sequence"/>
</dbReference>
<keyword evidence="2 11" id="KW-0963">Cytoplasm</keyword>
<comment type="function">
    <text evidence="9">Involved in mitochondrial tRNA methylation. Specifically methylates the N1 position of guanosine-37 in various tRNAs. Methylation is not dependent on the nature of the nucleoside 5' of the target nucleoside. This is the first step in the biosynthesis of wybutosine (yW), a modified base adjacent to the anticodon of tRNAs and required for accurate decoding.</text>
</comment>
<evidence type="ECO:0000256" key="8">
    <source>
        <dbReference type="ARBA" id="ARBA00023242"/>
    </source>
</evidence>
<dbReference type="Gene3D" id="3.30.300.110">
    <property type="entry name" value="Met-10+ protein-like domains"/>
    <property type="match status" value="1"/>
</dbReference>
<feature type="domain" description="SAM-dependent methyltransferase TRM5/TYW2-type" evidence="12">
    <location>
        <begin position="160"/>
        <end position="455"/>
    </location>
</feature>
<evidence type="ECO:0000256" key="6">
    <source>
        <dbReference type="ARBA" id="ARBA00022694"/>
    </source>
</evidence>
<evidence type="ECO:0000256" key="1">
    <source>
        <dbReference type="ARBA" id="ARBA00009775"/>
    </source>
</evidence>
<feature type="binding site" evidence="11">
    <location>
        <begin position="326"/>
        <end position="327"/>
    </location>
    <ligand>
        <name>S-adenosyl-L-methionine</name>
        <dbReference type="ChEBI" id="CHEBI:59789"/>
    </ligand>
</feature>